<reference evidence="1 2" key="1">
    <citation type="submission" date="2014-02" db="EMBL/GenBank/DDBJ databases">
        <title>Expanding our view of genomic diversity in Candidatus Accumulibacter clades.</title>
        <authorList>
            <person name="Skennerton C.T."/>
            <person name="Barr J.J."/>
            <person name="Slater F.R."/>
            <person name="Bond P.L."/>
            <person name="Tyson G.W."/>
        </authorList>
    </citation>
    <scope>NUCLEOTIDE SEQUENCE [LARGE SCALE GENOMIC DNA]</scope>
    <source>
        <strain evidence="2">BA-91</strain>
    </source>
</reference>
<comment type="caution">
    <text evidence="1">The sequence shown here is derived from an EMBL/GenBank/DDBJ whole genome shotgun (WGS) entry which is preliminary data.</text>
</comment>
<accession>A0A080LT11</accession>
<dbReference type="EMBL" id="JDVG02000529">
    <property type="protein sequence ID" value="KFB71543.1"/>
    <property type="molecule type" value="Genomic_DNA"/>
</dbReference>
<sequence length="297" mass="33165">MPLTLPDLDDRRYADLVEEARTLIPGYAPEWTNHNPSDPGITLIELFAWLSEMLIYRLNRVSDDNLRTFLKLLNGKDWKPSGMTPAALATDIRTSVQALRRQERAVSCDDFEALALEADARVARVRCLPRRNALIDFEAEQPGHVSVIVVPRHDGDLTPVLEAVEAYLEPRRLLTTFVHVVGPQRVEVDIEATVVALPDVDPSELLPRVITTLRAFLDPLCGGEQQTGWPFGRNVFISEIYQLLDQLPGVDYVTEVTLASNDSARLIHNAQGKQIGLRVKPHELVSARTLAVKVEAI</sequence>
<dbReference type="AlphaFoldDB" id="A0A080LT11"/>
<dbReference type="Proteomes" id="UP000020077">
    <property type="component" value="Unassembled WGS sequence"/>
</dbReference>
<name>A0A080LT11_9PROT</name>
<organism evidence="1 2">
    <name type="scientific">Candidatus Accumulibacter phosphatis</name>
    <dbReference type="NCBI Taxonomy" id="327160"/>
    <lineage>
        <taxon>Bacteria</taxon>
        <taxon>Pseudomonadati</taxon>
        <taxon>Pseudomonadota</taxon>
        <taxon>Betaproteobacteria</taxon>
        <taxon>Candidatus Accumulibacter</taxon>
    </lineage>
</organism>
<gene>
    <name evidence="1" type="ORF">AW09_003318</name>
</gene>
<evidence type="ECO:0000313" key="1">
    <source>
        <dbReference type="EMBL" id="KFB71543.1"/>
    </source>
</evidence>
<protein>
    <submittedName>
        <fullName evidence="1">Uncharacterized protein</fullName>
    </submittedName>
</protein>
<evidence type="ECO:0000313" key="2">
    <source>
        <dbReference type="Proteomes" id="UP000020077"/>
    </source>
</evidence>
<proteinExistence type="predicted"/>